<dbReference type="RefSeq" id="XP_008025003.1">
    <property type="nucleotide sequence ID" value="XM_008026812.1"/>
</dbReference>
<keyword evidence="2" id="KW-1185">Reference proteome</keyword>
<dbReference type="HOGENOM" id="CLU_1035009_0_0_1"/>
<accession>R0KEQ9</accession>
<organism evidence="1 2">
    <name type="scientific">Exserohilum turcicum (strain 28A)</name>
    <name type="common">Northern leaf blight fungus</name>
    <name type="synonym">Setosphaeria turcica</name>
    <dbReference type="NCBI Taxonomy" id="671987"/>
    <lineage>
        <taxon>Eukaryota</taxon>
        <taxon>Fungi</taxon>
        <taxon>Dikarya</taxon>
        <taxon>Ascomycota</taxon>
        <taxon>Pezizomycotina</taxon>
        <taxon>Dothideomycetes</taxon>
        <taxon>Pleosporomycetidae</taxon>
        <taxon>Pleosporales</taxon>
        <taxon>Pleosporineae</taxon>
        <taxon>Pleosporaceae</taxon>
        <taxon>Exserohilum</taxon>
    </lineage>
</organism>
<dbReference type="GeneID" id="19403486"/>
<dbReference type="AlphaFoldDB" id="R0KEQ9"/>
<protein>
    <submittedName>
        <fullName evidence="1">Uncharacterized protein</fullName>
    </submittedName>
</protein>
<dbReference type="EMBL" id="KB908592">
    <property type="protein sequence ID" value="EOA86602.1"/>
    <property type="molecule type" value="Genomic_DNA"/>
</dbReference>
<sequence>MASPRIDPPQLMGVTGDECASCNATTVPLYDLSCHTSDDFHCRNCLTYTFYQASDDIVRCPHSPCGLPAGFPELAPLTKDFHLDNYFYDQERIDKIREQPEVMDNLICFTSQEVIAIFYHVYSMFEDQILDPVAFGGVPGYFIKDTDETLRASFDLNPFVCGFLIEMGGSLKLVSTPKELEEGMLSLLNRLLHDYASMHYGTELSRWGVDLTSEEDVLKTALENYKPLGDIKENWEMITKKWVELLAWRHVERLAPPEGGAAERRDFKF</sequence>
<proteinExistence type="predicted"/>
<reference evidence="1 2" key="1">
    <citation type="journal article" date="2012" name="PLoS Pathog.">
        <title>Diverse lifestyles and strategies of plant pathogenesis encoded in the genomes of eighteen Dothideomycetes fungi.</title>
        <authorList>
            <person name="Ohm R.A."/>
            <person name="Feau N."/>
            <person name="Henrissat B."/>
            <person name="Schoch C.L."/>
            <person name="Horwitz B.A."/>
            <person name="Barry K.W."/>
            <person name="Condon B.J."/>
            <person name="Copeland A.C."/>
            <person name="Dhillon B."/>
            <person name="Glaser F."/>
            <person name="Hesse C.N."/>
            <person name="Kosti I."/>
            <person name="LaButti K."/>
            <person name="Lindquist E.A."/>
            <person name="Lucas S."/>
            <person name="Salamov A.A."/>
            <person name="Bradshaw R.E."/>
            <person name="Ciuffetti L."/>
            <person name="Hamelin R.C."/>
            <person name="Kema G.H.J."/>
            <person name="Lawrence C."/>
            <person name="Scott J.A."/>
            <person name="Spatafora J.W."/>
            <person name="Turgeon B.G."/>
            <person name="de Wit P.J.G.M."/>
            <person name="Zhong S."/>
            <person name="Goodwin S.B."/>
            <person name="Grigoriev I.V."/>
        </authorList>
    </citation>
    <scope>NUCLEOTIDE SEQUENCE [LARGE SCALE GENOMIC DNA]</scope>
    <source>
        <strain evidence="2">28A</strain>
    </source>
</reference>
<reference evidence="1 2" key="2">
    <citation type="journal article" date="2013" name="PLoS Genet.">
        <title>Comparative genome structure, secondary metabolite, and effector coding capacity across Cochliobolus pathogens.</title>
        <authorList>
            <person name="Condon B.J."/>
            <person name="Leng Y."/>
            <person name="Wu D."/>
            <person name="Bushley K.E."/>
            <person name="Ohm R.A."/>
            <person name="Otillar R."/>
            <person name="Martin J."/>
            <person name="Schackwitz W."/>
            <person name="Grimwood J."/>
            <person name="MohdZainudin N."/>
            <person name="Xue C."/>
            <person name="Wang R."/>
            <person name="Manning V.A."/>
            <person name="Dhillon B."/>
            <person name="Tu Z.J."/>
            <person name="Steffenson B.J."/>
            <person name="Salamov A."/>
            <person name="Sun H."/>
            <person name="Lowry S."/>
            <person name="LaButti K."/>
            <person name="Han J."/>
            <person name="Copeland A."/>
            <person name="Lindquist E."/>
            <person name="Barry K."/>
            <person name="Schmutz J."/>
            <person name="Baker S.E."/>
            <person name="Ciuffetti L.M."/>
            <person name="Grigoriev I.V."/>
            <person name="Zhong S."/>
            <person name="Turgeon B.G."/>
        </authorList>
    </citation>
    <scope>NUCLEOTIDE SEQUENCE [LARGE SCALE GENOMIC DNA]</scope>
    <source>
        <strain evidence="2">28A</strain>
    </source>
</reference>
<gene>
    <name evidence="1" type="ORF">SETTUDRAFT_30935</name>
</gene>
<name>R0KEQ9_EXST2</name>
<dbReference type="eggNOG" id="ENOG502RAZV">
    <property type="taxonomic scope" value="Eukaryota"/>
</dbReference>
<evidence type="ECO:0000313" key="1">
    <source>
        <dbReference type="EMBL" id="EOA86602.1"/>
    </source>
</evidence>
<dbReference type="OrthoDB" id="3775470at2759"/>
<evidence type="ECO:0000313" key="2">
    <source>
        <dbReference type="Proteomes" id="UP000016935"/>
    </source>
</evidence>
<dbReference type="Proteomes" id="UP000016935">
    <property type="component" value="Unassembled WGS sequence"/>
</dbReference>